<evidence type="ECO:0000313" key="2">
    <source>
        <dbReference type="EMBL" id="MFC6178788.1"/>
    </source>
</evidence>
<organism evidence="2 3">
    <name type="scientific">Weissella sagaensis</name>
    <dbReference type="NCBI Taxonomy" id="2559928"/>
    <lineage>
        <taxon>Bacteria</taxon>
        <taxon>Bacillati</taxon>
        <taxon>Bacillota</taxon>
        <taxon>Bacilli</taxon>
        <taxon>Lactobacillales</taxon>
        <taxon>Lactobacillaceae</taxon>
        <taxon>Weissella</taxon>
    </lineage>
</organism>
<dbReference type="InterPro" id="IPR051531">
    <property type="entry name" value="N-acetyltransferase"/>
</dbReference>
<dbReference type="Proteomes" id="UP001596158">
    <property type="component" value="Unassembled WGS sequence"/>
</dbReference>
<keyword evidence="2" id="KW-0012">Acyltransferase</keyword>
<dbReference type="SUPFAM" id="SSF55729">
    <property type="entry name" value="Acyl-CoA N-acyltransferases (Nat)"/>
    <property type="match status" value="1"/>
</dbReference>
<reference evidence="3" key="1">
    <citation type="journal article" date="2019" name="Int. J. Syst. Evol. Microbiol.">
        <title>The Global Catalogue of Microorganisms (GCM) 10K type strain sequencing project: providing services to taxonomists for standard genome sequencing and annotation.</title>
        <authorList>
            <consortium name="The Broad Institute Genomics Platform"/>
            <consortium name="The Broad Institute Genome Sequencing Center for Infectious Disease"/>
            <person name="Wu L."/>
            <person name="Ma J."/>
        </authorList>
    </citation>
    <scope>NUCLEOTIDE SEQUENCE [LARGE SCALE GENOMIC DNA]</scope>
    <source>
        <strain evidence="3">CCM 8924</strain>
    </source>
</reference>
<gene>
    <name evidence="2" type="ORF">ACFQGR_05260</name>
</gene>
<dbReference type="Gene3D" id="3.40.630.30">
    <property type="match status" value="1"/>
</dbReference>
<dbReference type="PANTHER" id="PTHR43792">
    <property type="entry name" value="GNAT FAMILY, PUTATIVE (AFU_ORTHOLOGUE AFUA_3G00765)-RELATED-RELATED"/>
    <property type="match status" value="1"/>
</dbReference>
<dbReference type="InterPro" id="IPR000182">
    <property type="entry name" value="GNAT_dom"/>
</dbReference>
<proteinExistence type="predicted"/>
<dbReference type="EMBL" id="JBHSSG010000011">
    <property type="protein sequence ID" value="MFC6178788.1"/>
    <property type="molecule type" value="Genomic_DNA"/>
</dbReference>
<keyword evidence="3" id="KW-1185">Reference proteome</keyword>
<comment type="caution">
    <text evidence="2">The sequence shown here is derived from an EMBL/GenBank/DDBJ whole genome shotgun (WGS) entry which is preliminary data.</text>
</comment>
<protein>
    <submittedName>
        <fullName evidence="2">GNAT family N-acetyltransferase</fullName>
        <ecNumber evidence="2">2.3.-.-</ecNumber>
    </submittedName>
</protein>
<dbReference type="EC" id="2.3.-.-" evidence="2"/>
<dbReference type="GO" id="GO:0016746">
    <property type="term" value="F:acyltransferase activity"/>
    <property type="evidence" value="ECO:0007669"/>
    <property type="project" value="UniProtKB-KW"/>
</dbReference>
<keyword evidence="2" id="KW-0808">Transferase</keyword>
<dbReference type="PROSITE" id="PS51186">
    <property type="entry name" value="GNAT"/>
    <property type="match status" value="1"/>
</dbReference>
<feature type="domain" description="N-acetyltransferase" evidence="1">
    <location>
        <begin position="9"/>
        <end position="175"/>
    </location>
</feature>
<dbReference type="RefSeq" id="WP_042494014.1">
    <property type="nucleotide sequence ID" value="NZ_BJDT01000003.1"/>
</dbReference>
<name>A0ABW1RTP6_9LACO</name>
<evidence type="ECO:0000313" key="3">
    <source>
        <dbReference type="Proteomes" id="UP001596158"/>
    </source>
</evidence>
<sequence>MIEISTDRLIIRPLRTTDYESWFKGFSQRQPSQNPFDEGLLDMSICTQEWFNELVQKHDTLRQADDTYIFAIFDKKTQHHIGMIDIATLARANMNWGEIGYFIHNQLWRKGYAFEALTAILKLASNQLGFHRIEAHVSIPNTPSQELLKKLGFSFETTREKFMFEFGEWADKKVYFYNLNNTNL</sequence>
<dbReference type="InterPro" id="IPR016181">
    <property type="entry name" value="Acyl_CoA_acyltransferase"/>
</dbReference>
<dbReference type="Pfam" id="PF13302">
    <property type="entry name" value="Acetyltransf_3"/>
    <property type="match status" value="1"/>
</dbReference>
<evidence type="ECO:0000259" key="1">
    <source>
        <dbReference type="PROSITE" id="PS51186"/>
    </source>
</evidence>
<accession>A0ABW1RTP6</accession>